<accession>A0A1I3KB74</accession>
<keyword evidence="4" id="KW-1185">Reference proteome</keyword>
<dbReference type="SUPFAM" id="SSF51294">
    <property type="entry name" value="Hedgehog/intein (Hint) domain"/>
    <property type="match status" value="1"/>
</dbReference>
<dbReference type="Gene3D" id="2.170.16.10">
    <property type="entry name" value="Hedgehog/Intein (Hint) domain"/>
    <property type="match status" value="1"/>
</dbReference>
<dbReference type="EMBL" id="FORH01000001">
    <property type="protein sequence ID" value="SFI69548.1"/>
    <property type="molecule type" value="Genomic_DNA"/>
</dbReference>
<reference evidence="4" key="1">
    <citation type="submission" date="2016-10" db="EMBL/GenBank/DDBJ databases">
        <authorList>
            <person name="Varghese N."/>
            <person name="Submissions S."/>
        </authorList>
    </citation>
    <scope>NUCLEOTIDE SEQUENCE [LARGE SCALE GENOMIC DNA]</scope>
    <source>
        <strain evidence="4">DSM 26471</strain>
    </source>
</reference>
<feature type="domain" description="Hedgehog/Intein (Hint)" evidence="2">
    <location>
        <begin position="144"/>
        <end position="281"/>
    </location>
</feature>
<dbReference type="Proteomes" id="UP000199630">
    <property type="component" value="Unassembled WGS sequence"/>
</dbReference>
<dbReference type="OrthoDB" id="6305173at2"/>
<evidence type="ECO:0000313" key="4">
    <source>
        <dbReference type="Proteomes" id="UP000199630"/>
    </source>
</evidence>
<proteinExistence type="predicted"/>
<dbReference type="Pfam" id="PF13403">
    <property type="entry name" value="Hint_2"/>
    <property type="match status" value="1"/>
</dbReference>
<evidence type="ECO:0000259" key="2">
    <source>
        <dbReference type="Pfam" id="PF13403"/>
    </source>
</evidence>
<dbReference type="RefSeq" id="WP_090057099.1">
    <property type="nucleotide sequence ID" value="NZ_FORH01000001.1"/>
</dbReference>
<dbReference type="InterPro" id="IPR028992">
    <property type="entry name" value="Hedgehog/Intein_dom"/>
</dbReference>
<dbReference type="AlphaFoldDB" id="A0A1I3KB74"/>
<dbReference type="STRING" id="588602.SAMN04487991_0628"/>
<dbReference type="InterPro" id="IPR036844">
    <property type="entry name" value="Hint_dom_sf"/>
</dbReference>
<sequence>MSVVAVWDLQDVTFTGTPFASGATADASDVGTTFTINAGPQLVDFSDDDGFFEDADSSQDLVSPVTLGGTTYTAGDAVENEYSYIVRPVGGATDGSEDVTIYAFEVSADVVGMASDGYLKPGTTYEIIAKDSDDPVVAYSAMFVCFVAGTRIATPSGPRPVEELRVGDLVATREGGDQPLIWCGQSTVPGEGAQAAIRFGPKAVAALGGAPSRAPLLVSPQHRMFWPDPEHGPRLVPAKAFLGWRDVRAARRRQQHYVHLMLAEHALLESAGIWSESFNPGPQALRSLPARMRAQILSRFPAAADRRVFPDLYPVDRVGPFRRRLGLPPLANHMLSRRAKKAPRERRGQGERTCETSGR</sequence>
<name>A0A1I3KB74_9RHOB</name>
<feature type="compositionally biased region" description="Basic and acidic residues" evidence="1">
    <location>
        <begin position="345"/>
        <end position="359"/>
    </location>
</feature>
<gene>
    <name evidence="3" type="ORF">SAMN04487991_0628</name>
</gene>
<evidence type="ECO:0000256" key="1">
    <source>
        <dbReference type="SAM" id="MobiDB-lite"/>
    </source>
</evidence>
<organism evidence="3 4">
    <name type="scientific">Celeribacter neptunius</name>
    <dbReference type="NCBI Taxonomy" id="588602"/>
    <lineage>
        <taxon>Bacteria</taxon>
        <taxon>Pseudomonadati</taxon>
        <taxon>Pseudomonadota</taxon>
        <taxon>Alphaproteobacteria</taxon>
        <taxon>Rhodobacterales</taxon>
        <taxon>Roseobacteraceae</taxon>
        <taxon>Celeribacter</taxon>
    </lineage>
</organism>
<protein>
    <submittedName>
        <fullName evidence="3">Hint domain-containing protein</fullName>
    </submittedName>
</protein>
<evidence type="ECO:0000313" key="3">
    <source>
        <dbReference type="EMBL" id="SFI69548.1"/>
    </source>
</evidence>
<feature type="region of interest" description="Disordered" evidence="1">
    <location>
        <begin position="336"/>
        <end position="359"/>
    </location>
</feature>